<keyword evidence="3" id="KW-1185">Reference proteome</keyword>
<dbReference type="Proteomes" id="UP000630615">
    <property type="component" value="Unassembled WGS sequence"/>
</dbReference>
<proteinExistence type="predicted"/>
<feature type="domain" description="ABC-three component systems C-terminal" evidence="1">
    <location>
        <begin position="162"/>
        <end position="408"/>
    </location>
</feature>
<dbReference type="RefSeq" id="WP_088268513.1">
    <property type="nucleotide sequence ID" value="NZ_BMKI01000001.1"/>
</dbReference>
<accession>A0ABQ1NKG9</accession>
<comment type="caution">
    <text evidence="2">The sequence shown here is derived from an EMBL/GenBank/DDBJ whole genome shotgun (WGS) entry which is preliminary data.</text>
</comment>
<evidence type="ECO:0000313" key="3">
    <source>
        <dbReference type="Proteomes" id="UP000630615"/>
    </source>
</evidence>
<reference evidence="3" key="1">
    <citation type="journal article" date="2019" name="Int. J. Syst. Evol. Microbiol.">
        <title>The Global Catalogue of Microorganisms (GCM) 10K type strain sequencing project: providing services to taxonomists for standard genome sequencing and annotation.</title>
        <authorList>
            <consortium name="The Broad Institute Genomics Platform"/>
            <consortium name="The Broad Institute Genome Sequencing Center for Infectious Disease"/>
            <person name="Wu L."/>
            <person name="Ma J."/>
        </authorList>
    </citation>
    <scope>NUCLEOTIDE SEQUENCE [LARGE SCALE GENOMIC DNA]</scope>
    <source>
        <strain evidence="3">CGMCC 1.15942</strain>
    </source>
</reference>
<name>A0ABQ1NKG9_9ENTE</name>
<gene>
    <name evidence="2" type="ORF">GCM10011573_06170</name>
</gene>
<evidence type="ECO:0000313" key="2">
    <source>
        <dbReference type="EMBL" id="GGC79217.1"/>
    </source>
</evidence>
<dbReference type="InterPro" id="IPR046920">
    <property type="entry name" value="ABC-3C_CTD1"/>
</dbReference>
<sequence length="466" mass="55596">MKNDASASWHGFEYQGKVTLYQVLKRINDLLEEGKSEEISRYSFLVEGEEDFDIYEDNDLIELNQVKAQYTKKNVSGYMEAILKLYARSSAKKNETVELVFHSVVEIVDWGEKFENRYEIELQKMKEKYNENKLTDAEKDIYLYMKNIPYNKVQQKICRQEYESGNKIIYYCPSDTIEELIEKEINKNFELNHREEKVGDSEKYKIQLFFFMGDHIRLRASKNIKQKKISFQEIQECLNNDSVLIPDDKYYYGQIINRLCNDCLENYCNFKCELSEVCKGNASCYLNQTLFTTLKNLDLEEAINVIIKMFPHIVIKDYNKDNYKIDKYGIDFIYKQFSKKYFYHLMKFNDNTKNYSMVSNDKIIYYPTGMVGDFEYLEEYKAEFNRNKANKLFPIDMIYEVNYLITKNLETGTRNIGDFYSGRLTTDEEFDSVDEKEHEIGNNLKRNQYILNLKKIEDIREDLVNE</sequence>
<evidence type="ECO:0000259" key="1">
    <source>
        <dbReference type="Pfam" id="PF20276"/>
    </source>
</evidence>
<protein>
    <recommendedName>
        <fullName evidence="1">ABC-three component systems C-terminal domain-containing protein</fullName>
    </recommendedName>
</protein>
<dbReference type="Pfam" id="PF20276">
    <property type="entry name" value="CTD1"/>
    <property type="match status" value="1"/>
</dbReference>
<organism evidence="2 3">
    <name type="scientific">Enterococcus wangshanyuanii</name>
    <dbReference type="NCBI Taxonomy" id="2005703"/>
    <lineage>
        <taxon>Bacteria</taxon>
        <taxon>Bacillati</taxon>
        <taxon>Bacillota</taxon>
        <taxon>Bacilli</taxon>
        <taxon>Lactobacillales</taxon>
        <taxon>Enterococcaceae</taxon>
        <taxon>Enterococcus</taxon>
    </lineage>
</organism>
<dbReference type="EMBL" id="BMKI01000001">
    <property type="protein sequence ID" value="GGC79217.1"/>
    <property type="molecule type" value="Genomic_DNA"/>
</dbReference>